<protein>
    <submittedName>
        <fullName evidence="1">Uncharacterized protein</fullName>
    </submittedName>
</protein>
<proteinExistence type="predicted"/>
<dbReference type="Proteomes" id="UP001281614">
    <property type="component" value="Unassembled WGS sequence"/>
</dbReference>
<keyword evidence="2" id="KW-1185">Reference proteome</keyword>
<reference evidence="1" key="1">
    <citation type="submission" date="2023-02" db="EMBL/GenBank/DDBJ databases">
        <title>Colletotrichum kahawae CIFC_Que2 genome sequencing and assembly.</title>
        <authorList>
            <person name="Baroncelli R."/>
        </authorList>
    </citation>
    <scope>NUCLEOTIDE SEQUENCE</scope>
    <source>
        <strain evidence="1">CIFC_Que2</strain>
    </source>
</reference>
<dbReference type="EMBL" id="VYYT01000521">
    <property type="protein sequence ID" value="KAK2733053.1"/>
    <property type="molecule type" value="Genomic_DNA"/>
</dbReference>
<evidence type="ECO:0000313" key="1">
    <source>
        <dbReference type="EMBL" id="KAK2733053.1"/>
    </source>
</evidence>
<sequence length="74" mass="8718">MREGFFWTTANFEFTATYNQPLDLRKEPKELVEIGWTCNRNFLLSDWRTILIGRQRCPSTLAILLIWTTSSSMT</sequence>
<gene>
    <name evidence="1" type="ORF">CKAH01_08551</name>
</gene>
<evidence type="ECO:0000313" key="2">
    <source>
        <dbReference type="Proteomes" id="UP001281614"/>
    </source>
</evidence>
<comment type="caution">
    <text evidence="1">The sequence shown here is derived from an EMBL/GenBank/DDBJ whole genome shotgun (WGS) entry which is preliminary data.</text>
</comment>
<dbReference type="AlphaFoldDB" id="A0AAD9Y177"/>
<accession>A0AAD9Y177</accession>
<name>A0AAD9Y177_COLKA</name>
<organism evidence="1 2">
    <name type="scientific">Colletotrichum kahawae</name>
    <name type="common">Coffee berry disease fungus</name>
    <dbReference type="NCBI Taxonomy" id="34407"/>
    <lineage>
        <taxon>Eukaryota</taxon>
        <taxon>Fungi</taxon>
        <taxon>Dikarya</taxon>
        <taxon>Ascomycota</taxon>
        <taxon>Pezizomycotina</taxon>
        <taxon>Sordariomycetes</taxon>
        <taxon>Hypocreomycetidae</taxon>
        <taxon>Glomerellales</taxon>
        <taxon>Glomerellaceae</taxon>
        <taxon>Colletotrichum</taxon>
        <taxon>Colletotrichum gloeosporioides species complex</taxon>
    </lineage>
</organism>